<evidence type="ECO:0000313" key="3">
    <source>
        <dbReference type="Proteomes" id="UP001156882"/>
    </source>
</evidence>
<protein>
    <submittedName>
        <fullName evidence="2">Uncharacterized protein</fullName>
    </submittedName>
</protein>
<evidence type="ECO:0000313" key="2">
    <source>
        <dbReference type="EMBL" id="GLS18423.1"/>
    </source>
</evidence>
<reference evidence="3" key="1">
    <citation type="journal article" date="2019" name="Int. J. Syst. Evol. Microbiol.">
        <title>The Global Catalogue of Microorganisms (GCM) 10K type strain sequencing project: providing services to taxonomists for standard genome sequencing and annotation.</title>
        <authorList>
            <consortium name="The Broad Institute Genomics Platform"/>
            <consortium name="The Broad Institute Genome Sequencing Center for Infectious Disease"/>
            <person name="Wu L."/>
            <person name="Ma J."/>
        </authorList>
    </citation>
    <scope>NUCLEOTIDE SEQUENCE [LARGE SCALE GENOMIC DNA]</scope>
    <source>
        <strain evidence="3">NBRC 101365</strain>
    </source>
</reference>
<evidence type="ECO:0000256" key="1">
    <source>
        <dbReference type="SAM" id="MobiDB-lite"/>
    </source>
</evidence>
<dbReference type="EMBL" id="BSPC01000011">
    <property type="protein sequence ID" value="GLS18423.1"/>
    <property type="molecule type" value="Genomic_DNA"/>
</dbReference>
<comment type="caution">
    <text evidence="2">The sequence shown here is derived from an EMBL/GenBank/DDBJ whole genome shotgun (WGS) entry which is preliminary data.</text>
</comment>
<proteinExistence type="predicted"/>
<keyword evidence="3" id="KW-1185">Reference proteome</keyword>
<organism evidence="2 3">
    <name type="scientific">Labrys miyagiensis</name>
    <dbReference type="NCBI Taxonomy" id="346912"/>
    <lineage>
        <taxon>Bacteria</taxon>
        <taxon>Pseudomonadati</taxon>
        <taxon>Pseudomonadota</taxon>
        <taxon>Alphaproteobacteria</taxon>
        <taxon>Hyphomicrobiales</taxon>
        <taxon>Xanthobacteraceae</taxon>
        <taxon>Labrys</taxon>
    </lineage>
</organism>
<name>A0ABQ6CDI9_9HYPH</name>
<sequence>MALGQHRAAGLGEDIAEQHGLDPDAEAMALRHSLEAAMAEIGPGAKAFCDLTDSARIAKTRRNKEPEQSSAYA</sequence>
<dbReference type="Proteomes" id="UP001156882">
    <property type="component" value="Unassembled WGS sequence"/>
</dbReference>
<gene>
    <name evidence="2" type="ORF">GCM10007874_14400</name>
</gene>
<accession>A0ABQ6CDI9</accession>
<feature type="region of interest" description="Disordered" evidence="1">
    <location>
        <begin position="1"/>
        <end position="23"/>
    </location>
</feature>